<reference evidence="3 4" key="1">
    <citation type="journal article" date="2023" name="Int. J. Mol. Sci.">
        <title>De Novo Assembly and Annotation of 11 Diverse Shrub Willow (Salix) Genomes Reveals Novel Gene Organization in Sex-Linked Regions.</title>
        <authorList>
            <person name="Hyden B."/>
            <person name="Feng K."/>
            <person name="Yates T.B."/>
            <person name="Jawdy S."/>
            <person name="Cereghino C."/>
            <person name="Smart L.B."/>
            <person name="Muchero W."/>
        </authorList>
    </citation>
    <scope>NUCLEOTIDE SEQUENCE [LARGE SCALE GENOMIC DNA]</scope>
    <source>
        <tissue evidence="3">Shoot tip</tissue>
    </source>
</reference>
<dbReference type="Proteomes" id="UP001162972">
    <property type="component" value="Chromosome 4"/>
</dbReference>
<dbReference type="GO" id="GO:0016787">
    <property type="term" value="F:hydrolase activity"/>
    <property type="evidence" value="ECO:0007669"/>
    <property type="project" value="UniProtKB-KW"/>
</dbReference>
<name>A0AAD6JEB6_9ROSI</name>
<dbReference type="InterPro" id="IPR002912">
    <property type="entry name" value="ACT_dom"/>
</dbReference>
<dbReference type="EMBL" id="JAPFFJ010000018">
    <property type="protein sequence ID" value="KAJ6403027.1"/>
    <property type="molecule type" value="Genomic_DNA"/>
</dbReference>
<dbReference type="PROSITE" id="PS51671">
    <property type="entry name" value="ACT"/>
    <property type="match status" value="1"/>
</dbReference>
<dbReference type="Pfam" id="PF01842">
    <property type="entry name" value="ACT"/>
    <property type="match status" value="1"/>
</dbReference>
<sequence>MRLFVVLKNLITQKLIYLVLMINSGLTSIASLPGTHPANRPAIEVRLVQVHPTSDDNSADSSLLDSPCREAAQRKNMHPPPAFGSSPNLESLALEAKKLDEQDGDNSVHANSRYFRPMHEITFSADDKPKLLSQLTSLLADIGLNIQEAHAFSTVDGYSLDVFVVDGWPYEETELLRTALAKEVFENE</sequence>
<gene>
    <name evidence="3" type="ORF">OIU84_015024</name>
</gene>
<comment type="caution">
    <text evidence="3">The sequence shown here is derived from an EMBL/GenBank/DDBJ whole genome shotgun (WGS) entry which is preliminary data.</text>
</comment>
<dbReference type="PANTHER" id="PTHR47320:SF1">
    <property type="entry name" value="BIFUNCTIONAL URIDYLYLTRANSFERASE_URIDYLYL-REMOVING ENZYME"/>
    <property type="match status" value="1"/>
</dbReference>
<dbReference type="AlphaFoldDB" id="A0AAD6JEB6"/>
<evidence type="ECO:0000313" key="3">
    <source>
        <dbReference type="EMBL" id="KAJ6403027.1"/>
    </source>
</evidence>
<keyword evidence="4" id="KW-1185">Reference proteome</keyword>
<feature type="non-terminal residue" evidence="3">
    <location>
        <position position="1"/>
    </location>
</feature>
<protein>
    <recommendedName>
        <fullName evidence="2">ACT domain-containing protein</fullName>
    </recommendedName>
</protein>
<dbReference type="CDD" id="cd04928">
    <property type="entry name" value="ACT_TyrKc"/>
    <property type="match status" value="1"/>
</dbReference>
<evidence type="ECO:0000256" key="1">
    <source>
        <dbReference type="ARBA" id="ARBA00022801"/>
    </source>
</evidence>
<dbReference type="GO" id="GO:0008773">
    <property type="term" value="F:[protein-PII] uridylyltransferase activity"/>
    <property type="evidence" value="ECO:0007669"/>
    <property type="project" value="InterPro"/>
</dbReference>
<dbReference type="InterPro" id="IPR010043">
    <property type="entry name" value="UTase/UR"/>
</dbReference>
<evidence type="ECO:0000259" key="2">
    <source>
        <dbReference type="PROSITE" id="PS51671"/>
    </source>
</evidence>
<keyword evidence="1" id="KW-0378">Hydrolase</keyword>
<dbReference type="PANTHER" id="PTHR47320">
    <property type="entry name" value="BIFUNCTIONAL URIDYLYLTRANSFERASE/URIDYLYL-REMOVING ENZYME"/>
    <property type="match status" value="1"/>
</dbReference>
<organism evidence="3 4">
    <name type="scientific">Salix udensis</name>
    <dbReference type="NCBI Taxonomy" id="889485"/>
    <lineage>
        <taxon>Eukaryota</taxon>
        <taxon>Viridiplantae</taxon>
        <taxon>Streptophyta</taxon>
        <taxon>Embryophyta</taxon>
        <taxon>Tracheophyta</taxon>
        <taxon>Spermatophyta</taxon>
        <taxon>Magnoliopsida</taxon>
        <taxon>eudicotyledons</taxon>
        <taxon>Gunneridae</taxon>
        <taxon>Pentapetalae</taxon>
        <taxon>rosids</taxon>
        <taxon>fabids</taxon>
        <taxon>Malpighiales</taxon>
        <taxon>Salicaceae</taxon>
        <taxon>Saliceae</taxon>
        <taxon>Salix</taxon>
    </lineage>
</organism>
<accession>A0AAD6JEB6</accession>
<dbReference type="InterPro" id="IPR045865">
    <property type="entry name" value="ACT-like_dom_sf"/>
</dbReference>
<dbReference type="SUPFAM" id="SSF55021">
    <property type="entry name" value="ACT-like"/>
    <property type="match status" value="1"/>
</dbReference>
<feature type="domain" description="ACT" evidence="2">
    <location>
        <begin position="120"/>
        <end position="188"/>
    </location>
</feature>
<proteinExistence type="predicted"/>
<evidence type="ECO:0000313" key="4">
    <source>
        <dbReference type="Proteomes" id="UP001162972"/>
    </source>
</evidence>